<evidence type="ECO:0000313" key="1">
    <source>
        <dbReference type="EMBL" id="KCZ58410.1"/>
    </source>
</evidence>
<sequence>MPIKLPIIGMFQRGRVNSLDEFLIDPQAVNNGTFIRRSDPIGDFCQLKFPAEFSASMITDGGRAPLLGEHTADVLSALGYSRAEIDKLRARNVIAGRDPA</sequence>
<gene>
    <name evidence="1" type="ORF">HY30_16200</name>
</gene>
<dbReference type="Proteomes" id="UP000027190">
    <property type="component" value="Unassembled WGS sequence"/>
</dbReference>
<dbReference type="AlphaFoldDB" id="A0A062UMY8"/>
<dbReference type="EMBL" id="AWFG01000021">
    <property type="protein sequence ID" value="KCZ58410.1"/>
    <property type="molecule type" value="Genomic_DNA"/>
</dbReference>
<organism evidence="1 2">
    <name type="scientific">Hyphomonas chukchiensis</name>
    <dbReference type="NCBI Taxonomy" id="1280947"/>
    <lineage>
        <taxon>Bacteria</taxon>
        <taxon>Pseudomonadati</taxon>
        <taxon>Pseudomonadota</taxon>
        <taxon>Alphaproteobacteria</taxon>
        <taxon>Hyphomonadales</taxon>
        <taxon>Hyphomonadaceae</taxon>
        <taxon>Hyphomonas</taxon>
    </lineage>
</organism>
<protein>
    <recommendedName>
        <fullName evidence="3">L-carnitine dehydratase/bile acid-inducible protein F</fullName>
    </recommendedName>
</protein>
<dbReference type="STRING" id="1280947.HY30_16200"/>
<dbReference type="InterPro" id="IPR023606">
    <property type="entry name" value="CoA-Trfase_III_dom_1_sf"/>
</dbReference>
<dbReference type="Gene3D" id="3.40.50.10540">
    <property type="entry name" value="Crotonobetainyl-coa:carnitine coa-transferase, domain 1"/>
    <property type="match status" value="1"/>
</dbReference>
<reference evidence="1 2" key="1">
    <citation type="journal article" date="2014" name="Antonie Van Leeuwenhoek">
        <title>Hyphomonas beringensis sp. nov. and Hyphomonas chukchiensis sp. nov., isolated from surface seawater of the Bering Sea and Chukchi Sea.</title>
        <authorList>
            <person name="Li C."/>
            <person name="Lai Q."/>
            <person name="Li G."/>
            <person name="Dong C."/>
            <person name="Wang J."/>
            <person name="Liao Y."/>
            <person name="Shao Z."/>
        </authorList>
    </citation>
    <scope>NUCLEOTIDE SEQUENCE [LARGE SCALE GENOMIC DNA]</scope>
    <source>
        <strain evidence="1 2">BH-BN04-4</strain>
    </source>
</reference>
<comment type="caution">
    <text evidence="1">The sequence shown here is derived from an EMBL/GenBank/DDBJ whole genome shotgun (WGS) entry which is preliminary data.</text>
</comment>
<proteinExistence type="predicted"/>
<keyword evidence="2" id="KW-1185">Reference proteome</keyword>
<dbReference type="SUPFAM" id="SSF89796">
    <property type="entry name" value="CoA-transferase family III (CaiB/BaiF)"/>
    <property type="match status" value="1"/>
</dbReference>
<accession>A0A062UMY8</accession>
<evidence type="ECO:0000313" key="2">
    <source>
        <dbReference type="Proteomes" id="UP000027190"/>
    </source>
</evidence>
<name>A0A062UMY8_9PROT</name>
<evidence type="ECO:0008006" key="3">
    <source>
        <dbReference type="Google" id="ProtNLM"/>
    </source>
</evidence>